<gene>
    <name evidence="1" type="ORF">MNBD_NITROSPINAE04-31</name>
</gene>
<dbReference type="Gene3D" id="1.25.40.10">
    <property type="entry name" value="Tetratricopeptide repeat domain"/>
    <property type="match status" value="1"/>
</dbReference>
<accession>A0A3B1BVX0</accession>
<dbReference type="PROSITE" id="PS50005">
    <property type="entry name" value="TPR"/>
    <property type="match status" value="1"/>
</dbReference>
<proteinExistence type="predicted"/>
<dbReference type="AlphaFoldDB" id="A0A3B1BVX0"/>
<evidence type="ECO:0000313" key="1">
    <source>
        <dbReference type="EMBL" id="VAX15638.1"/>
    </source>
</evidence>
<dbReference type="SMART" id="SM00028">
    <property type="entry name" value="TPR"/>
    <property type="match status" value="1"/>
</dbReference>
<dbReference type="EMBL" id="UOGA01000045">
    <property type="protein sequence ID" value="VAX15638.1"/>
    <property type="molecule type" value="Genomic_DNA"/>
</dbReference>
<dbReference type="InterPro" id="IPR011990">
    <property type="entry name" value="TPR-like_helical_dom_sf"/>
</dbReference>
<organism evidence="1">
    <name type="scientific">hydrothermal vent metagenome</name>
    <dbReference type="NCBI Taxonomy" id="652676"/>
    <lineage>
        <taxon>unclassified sequences</taxon>
        <taxon>metagenomes</taxon>
        <taxon>ecological metagenomes</taxon>
    </lineage>
</organism>
<dbReference type="InterPro" id="IPR019734">
    <property type="entry name" value="TPR_rpt"/>
</dbReference>
<protein>
    <submittedName>
        <fullName evidence="1">Uncharacterized protein</fullName>
    </submittedName>
</protein>
<sequence>MESFHLPVTAIVALAVSLSALAFTAYDPAMWFYPSPTIGDRDMALTTKCDRLVLRYLSSDKPSFDRLADAMRKFIGKEPYGMLLDSTEQALNYNSRISKDRLYLLRGKILLQLGRDVEAKENFRSALKLNPDNSQARRILTDRYVETRSYGMAEKEIEKVSDKSTGGDGAKGDHQVLKKITLSSGL</sequence>
<reference evidence="1" key="1">
    <citation type="submission" date="2018-06" db="EMBL/GenBank/DDBJ databases">
        <authorList>
            <person name="Zhirakovskaya E."/>
        </authorList>
    </citation>
    <scope>NUCLEOTIDE SEQUENCE</scope>
</reference>
<name>A0A3B1BVX0_9ZZZZ</name>
<dbReference type="SUPFAM" id="SSF48452">
    <property type="entry name" value="TPR-like"/>
    <property type="match status" value="1"/>
</dbReference>